<dbReference type="InterPro" id="IPR006652">
    <property type="entry name" value="Kelch_1"/>
</dbReference>
<dbReference type="Proteomes" id="UP000046393">
    <property type="component" value="Unplaced"/>
</dbReference>
<name>A0A0N5AJQ9_9BILA</name>
<comment type="similarity">
    <text evidence="3">Belongs to the KLHDC10 family.</text>
</comment>
<dbReference type="PANTHER" id="PTHR46428:SF1">
    <property type="entry name" value="KELCH DOMAIN-CONTAINING PROTEIN 10"/>
    <property type="match status" value="1"/>
</dbReference>
<keyword evidence="5" id="KW-1185">Reference proteome</keyword>
<dbReference type="STRING" id="451379.A0A0N5AJQ9"/>
<evidence type="ECO:0000256" key="2">
    <source>
        <dbReference type="ARBA" id="ARBA00022737"/>
    </source>
</evidence>
<evidence type="ECO:0000313" key="5">
    <source>
        <dbReference type="Proteomes" id="UP000046393"/>
    </source>
</evidence>
<keyword evidence="2" id="KW-0677">Repeat</keyword>
<dbReference type="Pfam" id="PF01344">
    <property type="entry name" value="Kelch_1"/>
    <property type="match status" value="1"/>
</dbReference>
<accession>A0A0N5AJQ9</accession>
<evidence type="ECO:0000313" key="6">
    <source>
        <dbReference type="WBParaSite" id="SMUV_0000470401-mRNA-1"/>
    </source>
</evidence>
<dbReference type="PANTHER" id="PTHR46428">
    <property type="entry name" value="KELCH DOMAIN-CONTAINING PROTEIN 10"/>
    <property type="match status" value="1"/>
</dbReference>
<keyword evidence="1" id="KW-0880">Kelch repeat</keyword>
<protein>
    <recommendedName>
        <fullName evidence="4">Kelch domain-containing protein 10</fullName>
    </recommendedName>
</protein>
<dbReference type="InterPro" id="IPR015915">
    <property type="entry name" value="Kelch-typ_b-propeller"/>
</dbReference>
<dbReference type="AlphaFoldDB" id="A0A0N5AJQ9"/>
<evidence type="ECO:0000256" key="4">
    <source>
        <dbReference type="ARBA" id="ARBA00041041"/>
    </source>
</evidence>
<proteinExistence type="inferred from homology"/>
<sequence length="351" mass="39877">MDLSQFNSVNSDVCGRRHATRKKSSELYERSGHRMICDRNYVYVVGGFSSSPFPHLYEEIWRFNLLSDTWEKLDISRDQFPREMASHASQGENILVCTDLPSGSNFLRAFMFGGTSFPFGKDPSDQVHVLDRIDNNTFAWRRLITTGDFPIRQYGSCIVFHKDVLYLIGGTTGYVYNMEVRSLSPLGLNEGDETTVWDWKLLKNGFESGLTGRYRHETIVVNDDILIIGGGNTQWVAGLDKILTFSINDNCFKALLTYPDAEHGFPEGRMCHACLLYDRKIYVIGGCSAINPETQDGCIYVFGGALDGQFQVRCNLLQRMWLRPPPLQYLCQRAVIKLFSKLFSSDIDSIT</sequence>
<dbReference type="InterPro" id="IPR052125">
    <property type="entry name" value="KLHDC10"/>
</dbReference>
<reference evidence="6" key="1">
    <citation type="submission" date="2017-02" db="UniProtKB">
        <authorList>
            <consortium name="WormBaseParasite"/>
        </authorList>
    </citation>
    <scope>IDENTIFICATION</scope>
</reference>
<evidence type="ECO:0000256" key="1">
    <source>
        <dbReference type="ARBA" id="ARBA00022441"/>
    </source>
</evidence>
<organism evidence="5 6">
    <name type="scientific">Syphacia muris</name>
    <dbReference type="NCBI Taxonomy" id="451379"/>
    <lineage>
        <taxon>Eukaryota</taxon>
        <taxon>Metazoa</taxon>
        <taxon>Ecdysozoa</taxon>
        <taxon>Nematoda</taxon>
        <taxon>Chromadorea</taxon>
        <taxon>Rhabditida</taxon>
        <taxon>Spirurina</taxon>
        <taxon>Oxyuridomorpha</taxon>
        <taxon>Oxyuroidea</taxon>
        <taxon>Oxyuridae</taxon>
        <taxon>Syphacia</taxon>
    </lineage>
</organism>
<dbReference type="SUPFAM" id="SSF117281">
    <property type="entry name" value="Kelch motif"/>
    <property type="match status" value="1"/>
</dbReference>
<evidence type="ECO:0000256" key="3">
    <source>
        <dbReference type="ARBA" id="ARBA00038487"/>
    </source>
</evidence>
<dbReference type="WBParaSite" id="SMUV_0000470401-mRNA-1">
    <property type="protein sequence ID" value="SMUV_0000470401-mRNA-1"/>
    <property type="gene ID" value="SMUV_0000470401"/>
</dbReference>
<dbReference type="GO" id="GO:0032874">
    <property type="term" value="P:positive regulation of stress-activated MAPK cascade"/>
    <property type="evidence" value="ECO:0007669"/>
    <property type="project" value="TreeGrafter"/>
</dbReference>
<dbReference type="Pfam" id="PF24681">
    <property type="entry name" value="Kelch_KLHDC2_KLHL20_DRC7"/>
    <property type="match status" value="1"/>
</dbReference>
<dbReference type="Gene3D" id="2.120.10.80">
    <property type="entry name" value="Kelch-type beta propeller"/>
    <property type="match status" value="1"/>
</dbReference>